<dbReference type="CDD" id="cd07813">
    <property type="entry name" value="COQ10p_like"/>
    <property type="match status" value="1"/>
</dbReference>
<organism evidence="3 4">
    <name type="scientific">Rhodobium gokarnense</name>
    <dbReference type="NCBI Taxonomy" id="364296"/>
    <lineage>
        <taxon>Bacteria</taxon>
        <taxon>Pseudomonadati</taxon>
        <taxon>Pseudomonadota</taxon>
        <taxon>Alphaproteobacteria</taxon>
        <taxon>Hyphomicrobiales</taxon>
        <taxon>Rhodobiaceae</taxon>
        <taxon>Rhodobium</taxon>
    </lineage>
</organism>
<sequence>MPEFETTRRVRHTAENMFELVADVENYPKFLPLCQAARLRGRKVVSPSCDVIVADMTVAYKVIRESFTSRATLNRGDMTIEVEYLDGPFKYLHNRWKFDDLPEHNCDVGFFISYEFRSRMLSAVMGTVFDKAFRMFSTAFEKRADELYGIHDQRMARPSTVSP</sequence>
<keyword evidence="4" id="KW-1185">Reference proteome</keyword>
<dbReference type="PANTHER" id="PTHR12901:SF10">
    <property type="entry name" value="COENZYME Q-BINDING PROTEIN COQ10, MITOCHONDRIAL"/>
    <property type="match status" value="1"/>
</dbReference>
<reference evidence="4" key="1">
    <citation type="submission" date="2023-07" db="EMBL/GenBank/DDBJ databases">
        <title>Genome sequencing of Purple Non-Sulfur Bacteria from various extreme environments.</title>
        <authorList>
            <person name="Mayer M."/>
        </authorList>
    </citation>
    <scope>NUCLEOTIDE SEQUENCE [LARGE SCALE GENOMIC DNA]</scope>
    <source>
        <strain evidence="4">DSM 17935</strain>
    </source>
</reference>
<dbReference type="InterPro" id="IPR023393">
    <property type="entry name" value="START-like_dom_sf"/>
</dbReference>
<feature type="domain" description="Coenzyme Q-binding protein COQ10 START" evidence="2">
    <location>
        <begin position="10"/>
        <end position="141"/>
    </location>
</feature>
<dbReference type="Proteomes" id="UP001209755">
    <property type="component" value="Unassembled WGS sequence"/>
</dbReference>
<comment type="similarity">
    <text evidence="1">Belongs to the ribosome association toxin RatA family.</text>
</comment>
<dbReference type="InterPro" id="IPR005031">
    <property type="entry name" value="COQ10_START"/>
</dbReference>
<protein>
    <submittedName>
        <fullName evidence="3">Coenzyme Q-binding protein COQ10</fullName>
    </submittedName>
</protein>
<dbReference type="RefSeq" id="WP_264601233.1">
    <property type="nucleotide sequence ID" value="NZ_JAOQNS010000004.1"/>
</dbReference>
<dbReference type="Gene3D" id="3.30.530.20">
    <property type="match status" value="1"/>
</dbReference>
<evidence type="ECO:0000313" key="4">
    <source>
        <dbReference type="Proteomes" id="UP001209755"/>
    </source>
</evidence>
<dbReference type="PANTHER" id="PTHR12901">
    <property type="entry name" value="SPERM PROTEIN HOMOLOG"/>
    <property type="match status" value="1"/>
</dbReference>
<dbReference type="Pfam" id="PF03364">
    <property type="entry name" value="Polyketide_cyc"/>
    <property type="match status" value="1"/>
</dbReference>
<evidence type="ECO:0000256" key="1">
    <source>
        <dbReference type="ARBA" id="ARBA00008918"/>
    </source>
</evidence>
<dbReference type="InterPro" id="IPR044996">
    <property type="entry name" value="COQ10-like"/>
</dbReference>
<accession>A0ABT3HB29</accession>
<proteinExistence type="inferred from homology"/>
<name>A0ABT3HB29_9HYPH</name>
<evidence type="ECO:0000313" key="3">
    <source>
        <dbReference type="EMBL" id="MCW2307590.1"/>
    </source>
</evidence>
<comment type="caution">
    <text evidence="3">The sequence shown here is derived from an EMBL/GenBank/DDBJ whole genome shotgun (WGS) entry which is preliminary data.</text>
</comment>
<evidence type="ECO:0000259" key="2">
    <source>
        <dbReference type="Pfam" id="PF03364"/>
    </source>
</evidence>
<dbReference type="SUPFAM" id="SSF55961">
    <property type="entry name" value="Bet v1-like"/>
    <property type="match status" value="1"/>
</dbReference>
<gene>
    <name evidence="3" type="ORF">M2319_001921</name>
</gene>
<dbReference type="EMBL" id="JAOQNS010000004">
    <property type="protein sequence ID" value="MCW2307590.1"/>
    <property type="molecule type" value="Genomic_DNA"/>
</dbReference>